<feature type="chain" id="PRO_5039336140" description="GLUG domain-containing protein" evidence="1">
    <location>
        <begin position="21"/>
        <end position="451"/>
    </location>
</feature>
<evidence type="ECO:0008006" key="4">
    <source>
        <dbReference type="Google" id="ProtNLM"/>
    </source>
</evidence>
<dbReference type="Gene3D" id="2.160.20.110">
    <property type="match status" value="1"/>
</dbReference>
<gene>
    <name evidence="2" type="ORF">IAC52_04290</name>
</gene>
<proteinExistence type="predicted"/>
<feature type="signal peptide" evidence="1">
    <location>
        <begin position="1"/>
        <end position="20"/>
    </location>
</feature>
<protein>
    <recommendedName>
        <fullName evidence="4">GLUG domain-containing protein</fullName>
    </recommendedName>
</protein>
<evidence type="ECO:0000313" key="2">
    <source>
        <dbReference type="EMBL" id="HIU45497.1"/>
    </source>
</evidence>
<comment type="caution">
    <text evidence="2">The sequence shown here is derived from an EMBL/GenBank/DDBJ whole genome shotgun (WGS) entry which is preliminary data.</text>
</comment>
<reference evidence="2" key="2">
    <citation type="journal article" date="2021" name="PeerJ">
        <title>Extensive microbial diversity within the chicken gut microbiome revealed by metagenomics and culture.</title>
        <authorList>
            <person name="Gilroy R."/>
            <person name="Ravi A."/>
            <person name="Getino M."/>
            <person name="Pursley I."/>
            <person name="Horton D.L."/>
            <person name="Alikhan N.F."/>
            <person name="Baker D."/>
            <person name="Gharbi K."/>
            <person name="Hall N."/>
            <person name="Watson M."/>
            <person name="Adriaenssens E.M."/>
            <person name="Foster-Nyarko E."/>
            <person name="Jarju S."/>
            <person name="Secka A."/>
            <person name="Antonio M."/>
            <person name="Oren A."/>
            <person name="Chaudhuri R.R."/>
            <person name="La Ragione R."/>
            <person name="Hildebrand F."/>
            <person name="Pallen M.J."/>
        </authorList>
    </citation>
    <scope>NUCLEOTIDE SEQUENCE</scope>
    <source>
        <strain evidence="2">ChiGjej1B1-22543</strain>
    </source>
</reference>
<dbReference type="Proteomes" id="UP000824070">
    <property type="component" value="Unassembled WGS sequence"/>
</dbReference>
<dbReference type="AlphaFoldDB" id="A0A9D1LPA9"/>
<accession>A0A9D1LPA9</accession>
<evidence type="ECO:0000313" key="3">
    <source>
        <dbReference type="Proteomes" id="UP000824070"/>
    </source>
</evidence>
<evidence type="ECO:0000256" key="1">
    <source>
        <dbReference type="SAM" id="SignalP"/>
    </source>
</evidence>
<name>A0A9D1LPA9_9FIRM</name>
<sequence>MNMKKQLLCLLAMGAIVPLASSCGNPATKLESGDPVFTRQAYIDLSDVPAKVSVYADVEGEITRAMFGSRIVVPTDKIGYRDGVLTLDTSVLYDDAGELAISSGEQTLRLYTSNGTVDIDILLVNKVLRTAQDILDLNDYIENPDAMAGSYILGNDIDLSGVANFEPLGYSDSVDGTHYQDTFNGVFDGNGYTISGITSRWNGDLSSNQNVYQGNPLWTDVSHSSGDNWGFFQEIGEAGVVRNVKFSDCSFAGRTIVGTVAGLVSGKIENVLIDQSCDVTASTHFYDESCNAAGIAGIVGASGSIANCVCLSTSVSVLDMYTDYGDAYLDSDGVNYHVFYSGDKGMTDSNGAISTGVYGGVGLVYGSATDSYCALGGGVGQFGQTHLEDNKPGDGPDSGTMVGCGAYSLSSTGESLSLRSASLYANFDQSVWNISDGNLPTLAASFPFINY</sequence>
<dbReference type="EMBL" id="DVMV01000035">
    <property type="protein sequence ID" value="HIU45497.1"/>
    <property type="molecule type" value="Genomic_DNA"/>
</dbReference>
<dbReference type="PROSITE" id="PS51257">
    <property type="entry name" value="PROKAR_LIPOPROTEIN"/>
    <property type="match status" value="1"/>
</dbReference>
<keyword evidence="1" id="KW-0732">Signal</keyword>
<organism evidence="2 3">
    <name type="scientific">Candidatus Alloenteromonas pullicola</name>
    <dbReference type="NCBI Taxonomy" id="2840784"/>
    <lineage>
        <taxon>Bacteria</taxon>
        <taxon>Bacillati</taxon>
        <taxon>Bacillota</taxon>
        <taxon>Bacillota incertae sedis</taxon>
        <taxon>Candidatus Alloenteromonas</taxon>
    </lineage>
</organism>
<reference evidence="2" key="1">
    <citation type="submission" date="2020-10" db="EMBL/GenBank/DDBJ databases">
        <authorList>
            <person name="Gilroy R."/>
        </authorList>
    </citation>
    <scope>NUCLEOTIDE SEQUENCE</scope>
    <source>
        <strain evidence="2">ChiGjej1B1-22543</strain>
    </source>
</reference>